<dbReference type="OrthoDB" id="9803672at2"/>
<dbReference type="Proteomes" id="UP000324209">
    <property type="component" value="Chromosome"/>
</dbReference>
<sequence length="205" mass="23547">MARNSKAKGKIVRRLGVNIYGNSKYDKLLKKKPHGPGIEKGKRIRKKESDFGRQLVEKQKIRFAYGLSEKQFYNLFVKAKRLSGLSGDNMMILLEKRLDNVVYRLGLATTRTQARQLVSHGHIYVNGRRCNIPSRSLVEGDEVTIKDSEKSKKLVRESLARNNQSVPVWLTFSEDSLNGRVERSPYRTDIVSVANEQMVVEFYSR</sequence>
<dbReference type="FunFam" id="3.10.290.10:FF:000001">
    <property type="entry name" value="30S ribosomal protein S4"/>
    <property type="match status" value="1"/>
</dbReference>
<comment type="subunit">
    <text evidence="7">Part of the 30S ribosomal subunit. Contacts protein S5. The interaction surface between S4 and S5 is involved in control of translational fidelity.</text>
</comment>
<evidence type="ECO:0000256" key="1">
    <source>
        <dbReference type="ARBA" id="ARBA00007465"/>
    </source>
</evidence>
<dbReference type="Gene3D" id="3.10.290.10">
    <property type="entry name" value="RNA-binding S4 domain"/>
    <property type="match status" value="1"/>
</dbReference>
<keyword evidence="2 7" id="KW-0699">rRNA-binding</keyword>
<evidence type="ECO:0000313" key="11">
    <source>
        <dbReference type="EMBL" id="QEN07103.1"/>
    </source>
</evidence>
<accession>A0A5C1QG06</accession>
<dbReference type="InterPro" id="IPR036986">
    <property type="entry name" value="S4_RNA-bd_sf"/>
</dbReference>
<dbReference type="InterPro" id="IPR002942">
    <property type="entry name" value="S4_RNA-bd"/>
</dbReference>
<dbReference type="SUPFAM" id="SSF55174">
    <property type="entry name" value="Alpha-L RNA-binding motif"/>
    <property type="match status" value="1"/>
</dbReference>
<name>A0A5C1QG06_9SPIO</name>
<feature type="domain" description="RNA-binding S4" evidence="9">
    <location>
        <begin position="96"/>
        <end position="160"/>
    </location>
</feature>
<evidence type="ECO:0000313" key="12">
    <source>
        <dbReference type="Proteomes" id="UP000324209"/>
    </source>
</evidence>
<dbReference type="CDD" id="cd00165">
    <property type="entry name" value="S4"/>
    <property type="match status" value="1"/>
</dbReference>
<keyword evidence="5 7" id="KW-0687">Ribonucleoprotein</keyword>
<dbReference type="PROSITE" id="PS50889">
    <property type="entry name" value="S4"/>
    <property type="match status" value="1"/>
</dbReference>
<keyword evidence="4 7" id="KW-0689">Ribosomal protein</keyword>
<dbReference type="RefSeq" id="WP_149485185.1">
    <property type="nucleotide sequence ID" value="NZ_CP036150.1"/>
</dbReference>
<dbReference type="InterPro" id="IPR018079">
    <property type="entry name" value="Ribosomal_uS4_CS"/>
</dbReference>
<dbReference type="InterPro" id="IPR022801">
    <property type="entry name" value="Ribosomal_uS4"/>
</dbReference>
<evidence type="ECO:0000256" key="2">
    <source>
        <dbReference type="ARBA" id="ARBA00022730"/>
    </source>
</evidence>
<reference evidence="11 12" key="1">
    <citation type="submission" date="2019-02" db="EMBL/GenBank/DDBJ databases">
        <title>Complete Genome Sequence and Methylome Analysis of free living Spirochaetas.</title>
        <authorList>
            <person name="Fomenkov A."/>
            <person name="Dubinina G."/>
            <person name="Leshcheva N."/>
            <person name="Mikheeva N."/>
            <person name="Grabovich M."/>
            <person name="Vincze T."/>
            <person name="Roberts R.J."/>
        </authorList>
    </citation>
    <scope>NUCLEOTIDE SEQUENCE [LARGE SCALE GENOMIC DNA]</scope>
    <source>
        <strain evidence="11 12">K2</strain>
    </source>
</reference>
<dbReference type="PROSITE" id="PS00632">
    <property type="entry name" value="RIBOSOMAL_S4"/>
    <property type="match status" value="1"/>
</dbReference>
<dbReference type="GO" id="GO:0003735">
    <property type="term" value="F:structural constituent of ribosome"/>
    <property type="evidence" value="ECO:0007669"/>
    <property type="project" value="InterPro"/>
</dbReference>
<proteinExistence type="inferred from homology"/>
<dbReference type="SMART" id="SM01390">
    <property type="entry name" value="Ribosomal_S4"/>
    <property type="match status" value="1"/>
</dbReference>
<dbReference type="Gene3D" id="1.10.1050.10">
    <property type="entry name" value="Ribosomal Protein S4 Delta 41, Chain A, domain 1"/>
    <property type="match status" value="1"/>
</dbReference>
<evidence type="ECO:0000259" key="10">
    <source>
        <dbReference type="SMART" id="SM01390"/>
    </source>
</evidence>
<comment type="similarity">
    <text evidence="1 7 8">Belongs to the universal ribosomal protein uS4 family.</text>
</comment>
<dbReference type="PANTHER" id="PTHR11831:SF4">
    <property type="entry name" value="SMALL RIBOSOMAL SUBUNIT PROTEIN US4M"/>
    <property type="match status" value="1"/>
</dbReference>
<evidence type="ECO:0000256" key="6">
    <source>
        <dbReference type="ARBA" id="ARBA00035254"/>
    </source>
</evidence>
<dbReference type="Pfam" id="PF01479">
    <property type="entry name" value="S4"/>
    <property type="match status" value="1"/>
</dbReference>
<feature type="domain" description="Small ribosomal subunit protein uS4 N-terminal" evidence="10">
    <location>
        <begin position="3"/>
        <end position="95"/>
    </location>
</feature>
<evidence type="ECO:0000256" key="7">
    <source>
        <dbReference type="HAMAP-Rule" id="MF_01306"/>
    </source>
</evidence>
<dbReference type="InterPro" id="IPR005709">
    <property type="entry name" value="Ribosomal_uS4_bac-type"/>
</dbReference>
<dbReference type="GO" id="GO:0015935">
    <property type="term" value="C:small ribosomal subunit"/>
    <property type="evidence" value="ECO:0007669"/>
    <property type="project" value="InterPro"/>
</dbReference>
<dbReference type="HAMAP" id="MF_01306_B">
    <property type="entry name" value="Ribosomal_uS4_B"/>
    <property type="match status" value="1"/>
</dbReference>
<evidence type="ECO:0000256" key="5">
    <source>
        <dbReference type="ARBA" id="ARBA00023274"/>
    </source>
</evidence>
<dbReference type="SMART" id="SM00363">
    <property type="entry name" value="S4"/>
    <property type="match status" value="1"/>
</dbReference>
<dbReference type="PANTHER" id="PTHR11831">
    <property type="entry name" value="30S 40S RIBOSOMAL PROTEIN"/>
    <property type="match status" value="1"/>
</dbReference>
<evidence type="ECO:0000256" key="3">
    <source>
        <dbReference type="ARBA" id="ARBA00022884"/>
    </source>
</evidence>
<evidence type="ECO:0000259" key="9">
    <source>
        <dbReference type="SMART" id="SM00363"/>
    </source>
</evidence>
<dbReference type="KEGG" id="ock:EXM22_03545"/>
<dbReference type="NCBIfam" id="NF003717">
    <property type="entry name" value="PRK05327.1"/>
    <property type="match status" value="1"/>
</dbReference>
<dbReference type="Pfam" id="PF00163">
    <property type="entry name" value="Ribosomal_S4"/>
    <property type="match status" value="1"/>
</dbReference>
<organism evidence="11 12">
    <name type="scientific">Oceanispirochaeta crateris</name>
    <dbReference type="NCBI Taxonomy" id="2518645"/>
    <lineage>
        <taxon>Bacteria</taxon>
        <taxon>Pseudomonadati</taxon>
        <taxon>Spirochaetota</taxon>
        <taxon>Spirochaetia</taxon>
        <taxon>Spirochaetales</taxon>
        <taxon>Spirochaetaceae</taxon>
        <taxon>Oceanispirochaeta</taxon>
    </lineage>
</organism>
<keyword evidence="12" id="KW-1185">Reference proteome</keyword>
<dbReference type="GO" id="GO:0006412">
    <property type="term" value="P:translation"/>
    <property type="evidence" value="ECO:0007669"/>
    <property type="project" value="UniProtKB-UniRule"/>
</dbReference>
<dbReference type="GO" id="GO:0019843">
    <property type="term" value="F:rRNA binding"/>
    <property type="evidence" value="ECO:0007669"/>
    <property type="project" value="UniProtKB-UniRule"/>
</dbReference>
<dbReference type="NCBIfam" id="TIGR01017">
    <property type="entry name" value="rpsD_bact"/>
    <property type="match status" value="1"/>
</dbReference>
<evidence type="ECO:0000256" key="8">
    <source>
        <dbReference type="RuleBase" id="RU003699"/>
    </source>
</evidence>
<evidence type="ECO:0000256" key="4">
    <source>
        <dbReference type="ARBA" id="ARBA00022980"/>
    </source>
</evidence>
<dbReference type="InterPro" id="IPR001912">
    <property type="entry name" value="Ribosomal_uS4_N"/>
</dbReference>
<comment type="function">
    <text evidence="7">One of the primary rRNA binding proteins, it binds directly to 16S rRNA where it nucleates assembly of the body of the 30S subunit.</text>
</comment>
<keyword evidence="3 7" id="KW-0694">RNA-binding</keyword>
<dbReference type="EMBL" id="CP036150">
    <property type="protein sequence ID" value="QEN07103.1"/>
    <property type="molecule type" value="Genomic_DNA"/>
</dbReference>
<gene>
    <name evidence="7" type="primary">rpsD</name>
    <name evidence="11" type="ORF">EXM22_03545</name>
</gene>
<comment type="function">
    <text evidence="7">With S5 and S12 plays an important role in translational accuracy.</text>
</comment>
<dbReference type="AlphaFoldDB" id="A0A5C1QG06"/>
<dbReference type="GO" id="GO:0042274">
    <property type="term" value="P:ribosomal small subunit biogenesis"/>
    <property type="evidence" value="ECO:0007669"/>
    <property type="project" value="TreeGrafter"/>
</dbReference>
<protein>
    <recommendedName>
        <fullName evidence="6 7">Small ribosomal subunit protein uS4</fullName>
    </recommendedName>
</protein>